<dbReference type="InterPro" id="IPR001375">
    <property type="entry name" value="Peptidase_S9_cat"/>
</dbReference>
<gene>
    <name evidence="3" type="ORF">DF947_10750</name>
</gene>
<evidence type="ECO:0000313" key="3">
    <source>
        <dbReference type="EMBL" id="PWS32239.1"/>
    </source>
</evidence>
<sequence>MTIIKYKTVIILLSVLFSSKAVAQKINLDLNSYKTIPIIGPVKVSPTGDFVTYQMKTNDQSEIVLKSTNNDWQAKFSSGRNQKFSDDGRFFFVQEGNLVKRVNLQTKTPTVDNIGDADEFKLKHYKSFHYLILISSVKSKVTICNLKGNIILELDDVIPSEIDQSERYVFVKNTSKINRKQSLKLIDLANVEVHDIFLGYPVSNIVIDNKAEQIAFIEKESPKIKRLWTYAIKLKWLKKLLSDENFPQPFGLEFKNALNLRFSKDGRKLFFFMQKDHPPVSPFPGLLEIWKYNDINLVDNFYGSKYSKGSQPDDRDYLCSITISSSKFEQINDSSETIVKESYKPNANKFCIIAKRADIPIWKLDVPTAYYLVNLDNNTKTLIAIYKSKMLDVIVSPTGKYILYHDYFSNSYFSINTETGASYNISKKIKSQLTKYVLYDEYIPLKTTSWLEDNKRILINSRYDLYLVDLENRTLPVNLTHGIGEINKEVFNVLNFPEKSSELIDPGRSFLVKSMNLTTKRVSFYTVNISKSLFEKKFSDDIYIDGAEFPYSDLSPAAIDQSRNNLSCVFRVDRKGHYPNLLFSKNLHDFKYLTDFKFDSNYNWIRSELHEIVQDGRSYQGILFKPESFDSSRLYPVIFNVYQLKSNLLNKFIFPKASPGDINIPHLVSQGYLVYQFDMPINPGATVKSIMNATGAAINNLDKLPYVDRNRYGISGSSLGGFETDVIISHTNRFKAAFSGCSLTDLVSGYTDVLSIGITKKGVIMYGGYKMENQLSDDFSSYVDASAIYNTSRINTPLLMYHNSQDDEIDFRHSRTLFLMLREQNKPVWWLNYVGEKHGISAEDSKIDLGNKVKDFFDHYLKDKPMADWMR</sequence>
<feature type="chain" id="PRO_5016407838" description="Peptidase S9 prolyl oligopeptidase catalytic domain-containing protein" evidence="1">
    <location>
        <begin position="24"/>
        <end position="871"/>
    </location>
</feature>
<accession>A0A317F312</accession>
<keyword evidence="1" id="KW-0732">Signal</keyword>
<dbReference type="GO" id="GO:0006508">
    <property type="term" value="P:proteolysis"/>
    <property type="evidence" value="ECO:0007669"/>
    <property type="project" value="InterPro"/>
</dbReference>
<dbReference type="Gene3D" id="3.40.50.1820">
    <property type="entry name" value="alpha/beta hydrolase"/>
    <property type="match status" value="1"/>
</dbReference>
<name>A0A317F312_9SPHI</name>
<dbReference type="PANTHER" id="PTHR11731:SF193">
    <property type="entry name" value="DIPEPTIDYL PEPTIDASE 9"/>
    <property type="match status" value="1"/>
</dbReference>
<evidence type="ECO:0000313" key="4">
    <source>
        <dbReference type="Proteomes" id="UP000245391"/>
    </source>
</evidence>
<dbReference type="SUPFAM" id="SSF82171">
    <property type="entry name" value="DPP6 N-terminal domain-like"/>
    <property type="match status" value="1"/>
</dbReference>
<dbReference type="SUPFAM" id="SSF53474">
    <property type="entry name" value="alpha/beta-Hydrolases"/>
    <property type="match status" value="1"/>
</dbReference>
<proteinExistence type="predicted"/>
<dbReference type="Pfam" id="PF00326">
    <property type="entry name" value="Peptidase_S9"/>
    <property type="match status" value="1"/>
</dbReference>
<dbReference type="InterPro" id="IPR029058">
    <property type="entry name" value="AB_hydrolase_fold"/>
</dbReference>
<evidence type="ECO:0000256" key="1">
    <source>
        <dbReference type="SAM" id="SignalP"/>
    </source>
</evidence>
<dbReference type="AlphaFoldDB" id="A0A317F312"/>
<comment type="caution">
    <text evidence="3">The sequence shown here is derived from an EMBL/GenBank/DDBJ whole genome shotgun (WGS) entry which is preliminary data.</text>
</comment>
<dbReference type="InterPro" id="IPR050278">
    <property type="entry name" value="Serine_Prot_S9B/DPPIV"/>
</dbReference>
<feature type="signal peptide" evidence="1">
    <location>
        <begin position="1"/>
        <end position="23"/>
    </location>
</feature>
<dbReference type="Proteomes" id="UP000245391">
    <property type="component" value="Unassembled WGS sequence"/>
</dbReference>
<feature type="domain" description="Peptidase S9 prolyl oligopeptidase catalytic" evidence="2">
    <location>
        <begin position="697"/>
        <end position="863"/>
    </location>
</feature>
<dbReference type="PANTHER" id="PTHR11731">
    <property type="entry name" value="PROTEASE FAMILY S9B,C DIPEPTIDYL-PEPTIDASE IV-RELATED"/>
    <property type="match status" value="1"/>
</dbReference>
<dbReference type="OrthoDB" id="9812921at2"/>
<evidence type="ECO:0000259" key="2">
    <source>
        <dbReference type="Pfam" id="PF00326"/>
    </source>
</evidence>
<dbReference type="GO" id="GO:0008236">
    <property type="term" value="F:serine-type peptidase activity"/>
    <property type="evidence" value="ECO:0007669"/>
    <property type="project" value="InterPro"/>
</dbReference>
<reference evidence="4" key="1">
    <citation type="submission" date="2018-05" db="EMBL/GenBank/DDBJ databases">
        <title>Pedobacter paludis sp. nov., isolated from wetland soil.</title>
        <authorList>
            <person name="Zhang Y."/>
        </authorList>
    </citation>
    <scope>NUCLEOTIDE SEQUENCE [LARGE SCALE GENOMIC DNA]</scope>
    <source>
        <strain evidence="4">R-8</strain>
    </source>
</reference>
<protein>
    <recommendedName>
        <fullName evidence="2">Peptidase S9 prolyl oligopeptidase catalytic domain-containing protein</fullName>
    </recommendedName>
</protein>
<dbReference type="RefSeq" id="WP_109929686.1">
    <property type="nucleotide sequence ID" value="NZ_QGNY01000003.1"/>
</dbReference>
<keyword evidence="4" id="KW-1185">Reference proteome</keyword>
<dbReference type="GO" id="GO:0008239">
    <property type="term" value="F:dipeptidyl-peptidase activity"/>
    <property type="evidence" value="ECO:0007669"/>
    <property type="project" value="TreeGrafter"/>
</dbReference>
<dbReference type="EMBL" id="QGNY01000003">
    <property type="protein sequence ID" value="PWS32239.1"/>
    <property type="molecule type" value="Genomic_DNA"/>
</dbReference>
<organism evidence="3 4">
    <name type="scientific">Pedobacter paludis</name>
    <dbReference type="NCBI Taxonomy" id="2203212"/>
    <lineage>
        <taxon>Bacteria</taxon>
        <taxon>Pseudomonadati</taxon>
        <taxon>Bacteroidota</taxon>
        <taxon>Sphingobacteriia</taxon>
        <taxon>Sphingobacteriales</taxon>
        <taxon>Sphingobacteriaceae</taxon>
        <taxon>Pedobacter</taxon>
    </lineage>
</organism>